<dbReference type="Proteomes" id="UP000887578">
    <property type="component" value="Unplaced"/>
</dbReference>
<accession>A0A914QAI7</accession>
<dbReference type="WBParaSite" id="PDA_v2.g28642.t1">
    <property type="protein sequence ID" value="PDA_v2.g28642.t1"/>
    <property type="gene ID" value="PDA_v2.g28642"/>
</dbReference>
<proteinExistence type="predicted"/>
<protein>
    <submittedName>
        <fullName evidence="2">Uncharacterized protein</fullName>
    </submittedName>
</protein>
<sequence>MAFIQHPVISNVLVSHRINYVLIAISESLHKDDYNKLISSYKNLEKKAFKRALELNIEWLTYVSIGGEDFVKIEKEGDIDAVLNVTKMFEKSVVTNFYNFTTIYDTIEPNEKISRKEYTLIISDFCDDFFIKDVSYVTYKQNFFFQTSLLMIDGEYEEGETEIEYCADSIDPDYTLYGYPIFAVSEENREIFYPRTPPIYLHIFAPEYNSSDYEAYSNMVVPYFSTPEIAFVNLFVLTNDILNIPFEFVKNNIIPNCLNKNGSFYAYYRSLDNRELNTMALPLHFNEYNSSDHFLYNYKSLMNKTEPENFIPKNCDNFQTALKALNALSGNVEQYNVLILEDPYPSCMNFKLTWENENRNLDIIVLYTDKLESNYSNFYGARITYISLDNSISFSNVPAICVPRGNQKIIAHV</sequence>
<keyword evidence="1" id="KW-1185">Reference proteome</keyword>
<name>A0A914QAI7_9BILA</name>
<dbReference type="AlphaFoldDB" id="A0A914QAI7"/>
<evidence type="ECO:0000313" key="2">
    <source>
        <dbReference type="WBParaSite" id="PDA_v2.g28642.t1"/>
    </source>
</evidence>
<organism evidence="1 2">
    <name type="scientific">Panagrolaimus davidi</name>
    <dbReference type="NCBI Taxonomy" id="227884"/>
    <lineage>
        <taxon>Eukaryota</taxon>
        <taxon>Metazoa</taxon>
        <taxon>Ecdysozoa</taxon>
        <taxon>Nematoda</taxon>
        <taxon>Chromadorea</taxon>
        <taxon>Rhabditida</taxon>
        <taxon>Tylenchina</taxon>
        <taxon>Panagrolaimomorpha</taxon>
        <taxon>Panagrolaimoidea</taxon>
        <taxon>Panagrolaimidae</taxon>
        <taxon>Panagrolaimus</taxon>
    </lineage>
</organism>
<evidence type="ECO:0000313" key="1">
    <source>
        <dbReference type="Proteomes" id="UP000887578"/>
    </source>
</evidence>
<reference evidence="2" key="1">
    <citation type="submission" date="2022-11" db="UniProtKB">
        <authorList>
            <consortium name="WormBaseParasite"/>
        </authorList>
    </citation>
    <scope>IDENTIFICATION</scope>
</reference>